<keyword evidence="6 11" id="KW-1133">Transmembrane helix</keyword>
<evidence type="ECO:0000256" key="9">
    <source>
        <dbReference type="ARBA" id="ARBA00023136"/>
    </source>
</evidence>
<feature type="transmembrane region" description="Helical" evidence="11">
    <location>
        <begin position="342"/>
        <end position="365"/>
    </location>
</feature>
<dbReference type="Pfam" id="PF00999">
    <property type="entry name" value="Na_H_Exchanger"/>
    <property type="match status" value="1"/>
</dbReference>
<comment type="subcellular location">
    <subcellularLocation>
        <location evidence="1">Membrane</location>
        <topology evidence="1">Multi-pass membrane protein</topology>
    </subcellularLocation>
</comment>
<evidence type="ECO:0000256" key="4">
    <source>
        <dbReference type="ARBA" id="ARBA00022449"/>
    </source>
</evidence>
<dbReference type="GO" id="GO:0016020">
    <property type="term" value="C:membrane"/>
    <property type="evidence" value="ECO:0007669"/>
    <property type="project" value="UniProtKB-SubCell"/>
</dbReference>
<name>A0AB35TBT8_RUBRA</name>
<dbReference type="GO" id="GO:0015297">
    <property type="term" value="F:antiporter activity"/>
    <property type="evidence" value="ECO:0007669"/>
    <property type="project" value="UniProtKB-KW"/>
</dbReference>
<evidence type="ECO:0000256" key="2">
    <source>
        <dbReference type="ARBA" id="ARBA00005551"/>
    </source>
</evidence>
<comment type="similarity">
    <text evidence="2">Belongs to the monovalent cation:proton antiporter 2 (CPA2) transporter (TC 2.A.37) family.</text>
</comment>
<keyword evidence="9 11" id="KW-0472">Membrane</keyword>
<feature type="transmembrane region" description="Helical" evidence="11">
    <location>
        <begin position="169"/>
        <end position="191"/>
    </location>
</feature>
<feature type="transmembrane region" description="Helical" evidence="11">
    <location>
        <begin position="142"/>
        <end position="163"/>
    </location>
</feature>
<feature type="transmembrane region" description="Helical" evidence="11">
    <location>
        <begin position="203"/>
        <end position="219"/>
    </location>
</feature>
<keyword evidence="5 11" id="KW-0812">Transmembrane</keyword>
<accession>A0AB35TBT8</accession>
<sequence length="379" mass="40760">MYLVAAVWISLALLASLVSVRVGISVALVEIMVGVLAGNLFTIPEPEWVAFLASIGAVALTFLAGVDIDTEVLRNKLAATLLIGFLSFLLPFLGAAAWAYGVADWTGDASLIAGIALSTTSVAVVYAVMIETGLNRSDLGKVILAACFVTDLGTVTALGLLFAGFGLELVVFGAVTVAALLVLPRFTRWFFRQYGERVSEPELKYLFVVLFGLGALASFAGSEAVLPAYLVGLVLSDTFQKREELARRLRTIVFALLTPFYFIRAGLFVSFGSLVAGFWTIVAFFAVKVATKFAGVLPVTLAYGYTFRDGMYTTLMMSTGLTFGTISSLYGLDNGLITQQQYSVLVTVVIATAIIPTLVAQRFFLPLKEIKKVQIEEDR</sequence>
<keyword evidence="7" id="KW-0915">Sodium</keyword>
<dbReference type="PANTHER" id="PTHR43562">
    <property type="entry name" value="NAPA-TYPE SODIUM/HYDROGEN ANTIPORTER"/>
    <property type="match status" value="1"/>
</dbReference>
<dbReference type="GO" id="GO:1902600">
    <property type="term" value="P:proton transmembrane transport"/>
    <property type="evidence" value="ECO:0007669"/>
    <property type="project" value="InterPro"/>
</dbReference>
<feature type="transmembrane region" description="Helical" evidence="11">
    <location>
        <begin position="252"/>
        <end position="272"/>
    </location>
</feature>
<dbReference type="InterPro" id="IPR006153">
    <property type="entry name" value="Cation/H_exchanger_TM"/>
</dbReference>
<evidence type="ECO:0000256" key="3">
    <source>
        <dbReference type="ARBA" id="ARBA00022448"/>
    </source>
</evidence>
<keyword evidence="4" id="KW-0050">Antiport</keyword>
<reference evidence="13" key="1">
    <citation type="submission" date="2023-11" db="EMBL/GenBank/DDBJ databases">
        <title>MicrobeMod: A computational toolkit for identifying prokaryotic methylation and restriction-modification with nanopore sequencing.</title>
        <authorList>
            <person name="Crits-Christoph A."/>
            <person name="Kang S.C."/>
            <person name="Lee H."/>
            <person name="Ostrov N."/>
        </authorList>
    </citation>
    <scope>NUCLEOTIDE SEQUENCE</scope>
    <source>
        <strain evidence="13">ATCC 51242</strain>
    </source>
</reference>
<evidence type="ECO:0000256" key="1">
    <source>
        <dbReference type="ARBA" id="ARBA00004141"/>
    </source>
</evidence>
<evidence type="ECO:0000256" key="11">
    <source>
        <dbReference type="SAM" id="Phobius"/>
    </source>
</evidence>
<dbReference type="Proteomes" id="UP001281130">
    <property type="component" value="Unassembled WGS sequence"/>
</dbReference>
<evidence type="ECO:0000256" key="10">
    <source>
        <dbReference type="ARBA" id="ARBA00023201"/>
    </source>
</evidence>
<organism evidence="13 14">
    <name type="scientific">Rubrobacter radiotolerans</name>
    <name type="common">Arthrobacter radiotolerans</name>
    <dbReference type="NCBI Taxonomy" id="42256"/>
    <lineage>
        <taxon>Bacteria</taxon>
        <taxon>Bacillati</taxon>
        <taxon>Actinomycetota</taxon>
        <taxon>Rubrobacteria</taxon>
        <taxon>Rubrobacterales</taxon>
        <taxon>Rubrobacteraceae</taxon>
        <taxon>Rubrobacter</taxon>
    </lineage>
</organism>
<evidence type="ECO:0000313" key="14">
    <source>
        <dbReference type="Proteomes" id="UP001281130"/>
    </source>
</evidence>
<evidence type="ECO:0000256" key="8">
    <source>
        <dbReference type="ARBA" id="ARBA00023065"/>
    </source>
</evidence>
<evidence type="ECO:0000259" key="12">
    <source>
        <dbReference type="Pfam" id="PF00999"/>
    </source>
</evidence>
<comment type="caution">
    <text evidence="13">The sequence shown here is derived from an EMBL/GenBank/DDBJ whole genome shotgun (WGS) entry which is preliminary data.</text>
</comment>
<dbReference type="AlphaFoldDB" id="A0AB35TBT8"/>
<evidence type="ECO:0000256" key="5">
    <source>
        <dbReference type="ARBA" id="ARBA00022692"/>
    </source>
</evidence>
<gene>
    <name evidence="13" type="ORF">SIL72_15920</name>
</gene>
<dbReference type="GO" id="GO:0006814">
    <property type="term" value="P:sodium ion transport"/>
    <property type="evidence" value="ECO:0007669"/>
    <property type="project" value="UniProtKB-KW"/>
</dbReference>
<dbReference type="EMBL" id="JAWXXX010000003">
    <property type="protein sequence ID" value="MDX5895516.1"/>
    <property type="molecule type" value="Genomic_DNA"/>
</dbReference>
<keyword evidence="3" id="KW-0813">Transport</keyword>
<dbReference type="Gene3D" id="1.20.1530.20">
    <property type="match status" value="1"/>
</dbReference>
<evidence type="ECO:0000256" key="6">
    <source>
        <dbReference type="ARBA" id="ARBA00022989"/>
    </source>
</evidence>
<protein>
    <submittedName>
        <fullName evidence="13">Cation:proton antiporter</fullName>
    </submittedName>
</protein>
<feature type="transmembrane region" description="Helical" evidence="11">
    <location>
        <begin position="310"/>
        <end position="330"/>
    </location>
</feature>
<feature type="domain" description="Cation/H+ exchanger transmembrane" evidence="12">
    <location>
        <begin position="10"/>
        <end position="359"/>
    </location>
</feature>
<keyword evidence="8" id="KW-0406">Ion transport</keyword>
<feature type="transmembrane region" description="Helical" evidence="11">
    <location>
        <begin position="78"/>
        <end position="103"/>
    </location>
</feature>
<evidence type="ECO:0000256" key="7">
    <source>
        <dbReference type="ARBA" id="ARBA00023053"/>
    </source>
</evidence>
<feature type="transmembrane region" description="Helical" evidence="11">
    <location>
        <begin position="278"/>
        <end position="303"/>
    </location>
</feature>
<proteinExistence type="inferred from homology"/>
<evidence type="ECO:0000313" key="13">
    <source>
        <dbReference type="EMBL" id="MDX5895516.1"/>
    </source>
</evidence>
<dbReference type="PANTHER" id="PTHR43562:SF3">
    <property type="entry name" value="SODIUM ION_PROTON EXCHANGER (EUROFUNG)"/>
    <property type="match status" value="1"/>
</dbReference>
<keyword evidence="10" id="KW-0739">Sodium transport</keyword>
<feature type="transmembrane region" description="Helical" evidence="11">
    <location>
        <begin position="109"/>
        <end position="130"/>
    </location>
</feature>
<dbReference type="RefSeq" id="WP_051590088.1">
    <property type="nucleotide sequence ID" value="NZ_CP007516.1"/>
</dbReference>
<dbReference type="InterPro" id="IPR038770">
    <property type="entry name" value="Na+/solute_symporter_sf"/>
</dbReference>
<feature type="transmembrane region" description="Helical" evidence="11">
    <location>
        <begin position="47"/>
        <end position="66"/>
    </location>
</feature>